<dbReference type="Pfam" id="PF01594">
    <property type="entry name" value="AI-2E_transport"/>
    <property type="match status" value="1"/>
</dbReference>
<evidence type="ECO:0000256" key="5">
    <source>
        <dbReference type="ARBA" id="ARBA00023136"/>
    </source>
</evidence>
<dbReference type="RefSeq" id="WP_045750739.1">
    <property type="nucleotide sequence ID" value="NZ_LN794158.1"/>
</dbReference>
<sequence length="330" mass="35695">MNNIKIISFIAISALISLVLIFHMAPTLLIGMLIFLLAKRLGDKLTFIMPDQFARIFAVFLITASIIGATASAVMFLSNTLGNEQNLAGLAAKLGESVNDIKDDLPPTLLSYLPESMQSLNSSVSDIIKEHTRELGVAGKESLHTFAHILIALVIALMVSIHSFSEIAKAHPLAKALRERIQLFGKAFENIVFAQIKISAINTLLTGIFLLIILPLFGVNLPYNKTLVVVTFVAGLLPVIGNLISNIIITVISIGVSFKVAIAALVFLVAIHKLEYFINAKIVGSKINAAAWELLLALLVMETLFGITGVLIAPILYAYIKSELLIAKLI</sequence>
<dbReference type="OrthoDB" id="8113193at2"/>
<comment type="similarity">
    <text evidence="2">Belongs to the autoinducer-2 exporter (AI-2E) (TC 2.A.86) family.</text>
</comment>
<dbReference type="Proteomes" id="UP000056322">
    <property type="component" value="Chromosome 1"/>
</dbReference>
<keyword evidence="8" id="KW-1185">Reference proteome</keyword>
<feature type="transmembrane region" description="Helical" evidence="6">
    <location>
        <begin position="6"/>
        <end position="36"/>
    </location>
</feature>
<evidence type="ECO:0000313" key="7">
    <source>
        <dbReference type="EMBL" id="CEN55472.1"/>
    </source>
</evidence>
<feature type="transmembrane region" description="Helical" evidence="6">
    <location>
        <begin position="56"/>
        <end position="77"/>
    </location>
</feature>
<feature type="transmembrane region" description="Helical" evidence="6">
    <location>
        <begin position="200"/>
        <end position="221"/>
    </location>
</feature>
<dbReference type="AlphaFoldDB" id="A0A0B7IWL3"/>
<evidence type="ECO:0000313" key="8">
    <source>
        <dbReference type="Proteomes" id="UP000056322"/>
    </source>
</evidence>
<evidence type="ECO:0000256" key="6">
    <source>
        <dbReference type="SAM" id="Phobius"/>
    </source>
</evidence>
<reference evidence="8" key="1">
    <citation type="submission" date="2014-12" db="EMBL/GenBank/DDBJ databases">
        <authorList>
            <person name="Salcher M.M."/>
        </authorList>
    </citation>
    <scope>NUCLEOTIDE SEQUENCE [LARGE SCALE GENOMIC DNA]</scope>
    <source>
        <strain evidence="8">MMS-10A-171</strain>
    </source>
</reference>
<dbReference type="HOGENOM" id="CLU_798794_0_0_4"/>
<evidence type="ECO:0000256" key="2">
    <source>
        <dbReference type="ARBA" id="ARBA00009773"/>
    </source>
</evidence>
<keyword evidence="4 6" id="KW-1133">Transmembrane helix</keyword>
<dbReference type="GO" id="GO:0016020">
    <property type="term" value="C:membrane"/>
    <property type="evidence" value="ECO:0007669"/>
    <property type="project" value="UniProtKB-SubCell"/>
</dbReference>
<comment type="subcellular location">
    <subcellularLocation>
        <location evidence="1">Membrane</location>
        <topology evidence="1">Multi-pass membrane protein</topology>
    </subcellularLocation>
</comment>
<proteinExistence type="inferred from homology"/>
<accession>A0A0B7IWL3</accession>
<evidence type="ECO:0000256" key="3">
    <source>
        <dbReference type="ARBA" id="ARBA00022692"/>
    </source>
</evidence>
<dbReference type="KEGG" id="mbac:BN1209_0423"/>
<dbReference type="STRING" id="1581680.BN1209_0423"/>
<dbReference type="EMBL" id="LN794158">
    <property type="protein sequence ID" value="CEN55472.1"/>
    <property type="molecule type" value="Genomic_DNA"/>
</dbReference>
<protein>
    <submittedName>
        <fullName evidence="7">Membrane protein</fullName>
    </submittedName>
</protein>
<feature type="transmembrane region" description="Helical" evidence="6">
    <location>
        <begin position="294"/>
        <end position="320"/>
    </location>
</feature>
<keyword evidence="3 6" id="KW-0812">Transmembrane</keyword>
<keyword evidence="5 6" id="KW-0472">Membrane</keyword>
<feature type="transmembrane region" description="Helical" evidence="6">
    <location>
        <begin position="227"/>
        <end position="249"/>
    </location>
</feature>
<gene>
    <name evidence="7" type="ORF">BN1209_0423</name>
</gene>
<organism evidence="7 8">
    <name type="scientific">Candidatus Methylopumilus turicensis</name>
    <dbReference type="NCBI Taxonomy" id="1581680"/>
    <lineage>
        <taxon>Bacteria</taxon>
        <taxon>Pseudomonadati</taxon>
        <taxon>Pseudomonadota</taxon>
        <taxon>Betaproteobacteria</taxon>
        <taxon>Nitrosomonadales</taxon>
        <taxon>Methylophilaceae</taxon>
        <taxon>Candidatus Methylopumilus</taxon>
    </lineage>
</organism>
<feature type="transmembrane region" description="Helical" evidence="6">
    <location>
        <begin position="256"/>
        <end position="274"/>
    </location>
</feature>
<evidence type="ECO:0000256" key="4">
    <source>
        <dbReference type="ARBA" id="ARBA00022989"/>
    </source>
</evidence>
<feature type="transmembrane region" description="Helical" evidence="6">
    <location>
        <begin position="145"/>
        <end position="165"/>
    </location>
</feature>
<name>A0A0B7IWL3_9PROT</name>
<dbReference type="InterPro" id="IPR002549">
    <property type="entry name" value="AI-2E-like"/>
</dbReference>
<evidence type="ECO:0000256" key="1">
    <source>
        <dbReference type="ARBA" id="ARBA00004141"/>
    </source>
</evidence>